<dbReference type="Gene3D" id="3.40.50.300">
    <property type="entry name" value="P-loop containing nucleotide triphosphate hydrolases"/>
    <property type="match status" value="1"/>
</dbReference>
<comment type="pathway">
    <text evidence="1">Cofactor biosynthesis; adenosylcobalamin biosynthesis; adenosylcobalamin from cob(II)yrinate a,c-diamide: step 2/7.</text>
</comment>
<dbReference type="InterPro" id="IPR003724">
    <property type="entry name" value="CblAdoTrfase_CobA"/>
</dbReference>
<gene>
    <name evidence="11" type="primary">btuR_3</name>
    <name evidence="11" type="ORF">NCTC9044_05600</name>
</gene>
<evidence type="ECO:0000256" key="7">
    <source>
        <dbReference type="ARBA" id="ARBA00033334"/>
    </source>
</evidence>
<dbReference type="Pfam" id="PF02572">
    <property type="entry name" value="CobA_CobO_BtuR"/>
    <property type="match status" value="1"/>
</dbReference>
<evidence type="ECO:0000313" key="11">
    <source>
        <dbReference type="EMBL" id="VED14666.1"/>
    </source>
</evidence>
<evidence type="ECO:0000256" key="8">
    <source>
        <dbReference type="ARBA" id="ARBA00033354"/>
    </source>
</evidence>
<comment type="function">
    <text evidence="5">Required for both de novo synthesis of the corrin ring for the assimilation of exogenous corrinoids. Participates in the adenosylation of a variety of incomplete and complete corrinoids.</text>
</comment>
<dbReference type="GO" id="GO:0009236">
    <property type="term" value="P:cobalamin biosynthetic process"/>
    <property type="evidence" value="ECO:0007669"/>
    <property type="project" value="UniProtKB-UniPathway"/>
</dbReference>
<organism evidence="11 12">
    <name type="scientific">Escherichia coli</name>
    <dbReference type="NCBI Taxonomy" id="562"/>
    <lineage>
        <taxon>Bacteria</taxon>
        <taxon>Pseudomonadati</taxon>
        <taxon>Pseudomonadota</taxon>
        <taxon>Gammaproteobacteria</taxon>
        <taxon>Enterobacterales</taxon>
        <taxon>Enterobacteriaceae</taxon>
        <taxon>Escherichia</taxon>
    </lineage>
</organism>
<dbReference type="EC" id="2.5.1.17" evidence="3"/>
<name>A0A447XGH5_ECOLX</name>
<comment type="similarity">
    <text evidence="2">Belongs to the Cob(I)alamin adenosyltransferase family.</text>
</comment>
<keyword evidence="4" id="KW-0627">Porphyrin biosynthesis</keyword>
<dbReference type="GO" id="GO:0006779">
    <property type="term" value="P:porphyrin-containing compound biosynthetic process"/>
    <property type="evidence" value="ECO:0007669"/>
    <property type="project" value="UniProtKB-KW"/>
</dbReference>
<evidence type="ECO:0000313" key="12">
    <source>
        <dbReference type="Proteomes" id="UP000271797"/>
    </source>
</evidence>
<dbReference type="EMBL" id="LR134238">
    <property type="protein sequence ID" value="VED14666.1"/>
    <property type="molecule type" value="Genomic_DNA"/>
</dbReference>
<evidence type="ECO:0000256" key="4">
    <source>
        <dbReference type="ARBA" id="ARBA00023244"/>
    </source>
</evidence>
<keyword evidence="11" id="KW-0808">Transferase</keyword>
<proteinExistence type="inferred from homology"/>
<sequence length="115" mass="13286">MGVVQFIKGTWPNGERNLLEPHGVEFQVMATGFTWDTQNRESDTAACREVWQHAKRMLADPSLDMVLLDELTYMVAYDYLPLEEVVQALNERPHQQTVIIRVGAVIGIFLNWRIR</sequence>
<accession>A0A447XGH5</accession>
<dbReference type="UniPathway" id="UPA00148">
    <property type="reaction ID" value="UER00233"/>
</dbReference>
<evidence type="ECO:0000256" key="10">
    <source>
        <dbReference type="ARBA" id="ARBA00048692"/>
    </source>
</evidence>
<dbReference type="GO" id="GO:0008817">
    <property type="term" value="F:corrinoid adenosyltransferase activity"/>
    <property type="evidence" value="ECO:0007669"/>
    <property type="project" value="UniProtKB-EC"/>
</dbReference>
<protein>
    <recommendedName>
        <fullName evidence="3">corrinoid adenosyltransferase</fullName>
        <ecNumber evidence="3">2.5.1.17</ecNumber>
    </recommendedName>
    <alternativeName>
        <fullName evidence="6">Cob(II)alamin adenosyltransferase</fullName>
    </alternativeName>
    <alternativeName>
        <fullName evidence="8">Cob(II)yrinic acid a,c-diamide adenosyltransferase</fullName>
    </alternativeName>
    <alternativeName>
        <fullName evidence="7">Cobinamide/cobalamin adenosyltransferase</fullName>
    </alternativeName>
</protein>
<evidence type="ECO:0000256" key="1">
    <source>
        <dbReference type="ARBA" id="ARBA00005121"/>
    </source>
</evidence>
<dbReference type="SUPFAM" id="SSF52540">
    <property type="entry name" value="P-loop containing nucleoside triphosphate hydrolases"/>
    <property type="match status" value="1"/>
</dbReference>
<dbReference type="GO" id="GO:0005524">
    <property type="term" value="F:ATP binding"/>
    <property type="evidence" value="ECO:0007669"/>
    <property type="project" value="InterPro"/>
</dbReference>
<dbReference type="AlphaFoldDB" id="A0A447XGH5"/>
<dbReference type="InterPro" id="IPR027417">
    <property type="entry name" value="P-loop_NTPase"/>
</dbReference>
<evidence type="ECO:0000256" key="3">
    <source>
        <dbReference type="ARBA" id="ARBA00012454"/>
    </source>
</evidence>
<comment type="catalytic activity">
    <reaction evidence="10">
        <text>2 cob(II)alamin + reduced [electron-transfer flavoprotein] + 2 ATP = 2 adenosylcob(III)alamin + 2 triphosphate + oxidized [electron-transfer flavoprotein] + 3 H(+)</text>
        <dbReference type="Rhea" id="RHEA:28671"/>
        <dbReference type="Rhea" id="RHEA-COMP:10685"/>
        <dbReference type="Rhea" id="RHEA-COMP:10686"/>
        <dbReference type="ChEBI" id="CHEBI:15378"/>
        <dbReference type="ChEBI" id="CHEBI:16304"/>
        <dbReference type="ChEBI" id="CHEBI:18036"/>
        <dbReference type="ChEBI" id="CHEBI:18408"/>
        <dbReference type="ChEBI" id="CHEBI:30616"/>
        <dbReference type="ChEBI" id="CHEBI:57692"/>
        <dbReference type="ChEBI" id="CHEBI:58307"/>
        <dbReference type="EC" id="2.5.1.17"/>
    </reaction>
</comment>
<comment type="catalytic activity">
    <reaction evidence="9">
        <text>2 cob(II)yrinate a,c diamide + reduced [electron-transfer flavoprotein] + 2 ATP = 2 adenosylcob(III)yrinate a,c-diamide + 2 triphosphate + oxidized [electron-transfer flavoprotein] + 3 H(+)</text>
        <dbReference type="Rhea" id="RHEA:11528"/>
        <dbReference type="Rhea" id="RHEA-COMP:10685"/>
        <dbReference type="Rhea" id="RHEA-COMP:10686"/>
        <dbReference type="ChEBI" id="CHEBI:15378"/>
        <dbReference type="ChEBI" id="CHEBI:18036"/>
        <dbReference type="ChEBI" id="CHEBI:30616"/>
        <dbReference type="ChEBI" id="CHEBI:57692"/>
        <dbReference type="ChEBI" id="CHEBI:58307"/>
        <dbReference type="ChEBI" id="CHEBI:58503"/>
        <dbReference type="ChEBI" id="CHEBI:58537"/>
        <dbReference type="EC" id="2.5.1.17"/>
    </reaction>
</comment>
<evidence type="ECO:0000256" key="9">
    <source>
        <dbReference type="ARBA" id="ARBA00048555"/>
    </source>
</evidence>
<dbReference type="Proteomes" id="UP000271797">
    <property type="component" value="Chromosome"/>
</dbReference>
<evidence type="ECO:0000256" key="6">
    <source>
        <dbReference type="ARBA" id="ARBA00031529"/>
    </source>
</evidence>
<dbReference type="PANTHER" id="PTHR46638:SF1">
    <property type="entry name" value="CORRINOID ADENOSYLTRANSFERASE"/>
    <property type="match status" value="1"/>
</dbReference>
<evidence type="ECO:0000256" key="5">
    <source>
        <dbReference type="ARBA" id="ARBA00024929"/>
    </source>
</evidence>
<dbReference type="PANTHER" id="PTHR46638">
    <property type="entry name" value="CORRINOID ADENOSYLTRANSFERASE"/>
    <property type="match status" value="1"/>
</dbReference>
<reference evidence="11 12" key="1">
    <citation type="submission" date="2018-12" db="EMBL/GenBank/DDBJ databases">
        <authorList>
            <consortium name="Pathogen Informatics"/>
        </authorList>
    </citation>
    <scope>NUCLEOTIDE SEQUENCE [LARGE SCALE GENOMIC DNA]</scope>
    <source>
        <strain evidence="11 12">NCTC9044</strain>
    </source>
</reference>
<evidence type="ECO:0000256" key="2">
    <source>
        <dbReference type="ARBA" id="ARBA00007487"/>
    </source>
</evidence>